<feature type="domain" description="Flagellar basal body rod protein N-terminal" evidence="7">
    <location>
        <begin position="12"/>
        <end position="39"/>
    </location>
</feature>
<dbReference type="InterPro" id="IPR001444">
    <property type="entry name" value="Flag_bb_rod_N"/>
</dbReference>
<organism evidence="8 9">
    <name type="scientific">Buchnera aphidicola</name>
    <name type="common">Macrosiphum gaurae</name>
    <dbReference type="NCBI Taxonomy" id="2315801"/>
    <lineage>
        <taxon>Bacteria</taxon>
        <taxon>Pseudomonadati</taxon>
        <taxon>Pseudomonadota</taxon>
        <taxon>Gammaproteobacteria</taxon>
        <taxon>Enterobacterales</taxon>
        <taxon>Erwiniaceae</taxon>
        <taxon>Buchnera</taxon>
    </lineage>
</organism>
<dbReference type="EMBL" id="CP034867">
    <property type="protein sequence ID" value="QCI22781.1"/>
    <property type="molecule type" value="Genomic_DNA"/>
</dbReference>
<proteinExistence type="inferred from homology"/>
<name>A0A4D6Y956_9GAMM</name>
<dbReference type="OrthoDB" id="9788334at2"/>
<reference evidence="8 9" key="2">
    <citation type="submission" date="2019-05" db="EMBL/GenBank/DDBJ databases">
        <title>Genome evolution of the obligate endosymbiont Buchnera aphidicola.</title>
        <authorList>
            <person name="Moran N.A."/>
        </authorList>
    </citation>
    <scope>NUCLEOTIDE SEQUENCE [LARGE SCALE GENOMIC DNA]</scope>
    <source>
        <strain evidence="8 9">Mga</strain>
    </source>
</reference>
<dbReference type="PANTHER" id="PTHR30435">
    <property type="entry name" value="FLAGELLAR PROTEIN"/>
    <property type="match status" value="1"/>
</dbReference>
<accession>A0A4D6Y956</accession>
<sequence length="136" mass="15906">MFDKINQIFDFNQKALSLYSKRQEILSANIANSDTPGYKSIDINFKNELKKMLNKKNVKNTSIFLKKTSPYHLDAKNKNVFLLKTIPVITHQMKEDGNTVNMDRERIEFINNSLKYQSSLVFMKNEIKNMMHVLKG</sequence>
<evidence type="ECO:0000259" key="7">
    <source>
        <dbReference type="Pfam" id="PF00460"/>
    </source>
</evidence>
<dbReference type="InterPro" id="IPR006300">
    <property type="entry name" value="FlgB"/>
</dbReference>
<gene>
    <name evidence="8" type="primary">flgB</name>
    <name evidence="8" type="ORF">D9V72_01710</name>
</gene>
<dbReference type="AlphaFoldDB" id="A0A4D6Y956"/>
<evidence type="ECO:0000313" key="9">
    <source>
        <dbReference type="Proteomes" id="UP000298716"/>
    </source>
</evidence>
<dbReference type="PANTHER" id="PTHR30435:SF12">
    <property type="entry name" value="FLAGELLAR BASAL BODY ROD PROTEIN FLGB"/>
    <property type="match status" value="1"/>
</dbReference>
<evidence type="ECO:0000256" key="3">
    <source>
        <dbReference type="ARBA" id="ARBA00014376"/>
    </source>
</evidence>
<dbReference type="PIRSF" id="PIRSF002889">
    <property type="entry name" value="Rod_FlgB"/>
    <property type="match status" value="1"/>
</dbReference>
<dbReference type="GO" id="GO:0030694">
    <property type="term" value="C:bacterial-type flagellum basal body, rod"/>
    <property type="evidence" value="ECO:0007669"/>
    <property type="project" value="InterPro"/>
</dbReference>
<keyword evidence="8" id="KW-0282">Flagellum</keyword>
<comment type="similarity">
    <text evidence="2 6">Belongs to the flagella basal body rod proteins family.</text>
</comment>
<evidence type="ECO:0000256" key="5">
    <source>
        <dbReference type="ARBA" id="ARBA00024934"/>
    </source>
</evidence>
<evidence type="ECO:0000256" key="4">
    <source>
        <dbReference type="ARBA" id="ARBA00023143"/>
    </source>
</evidence>
<reference evidence="8 9" key="1">
    <citation type="submission" date="2018-12" db="EMBL/GenBank/DDBJ databases">
        <authorList>
            <person name="Chong R.A."/>
        </authorList>
    </citation>
    <scope>NUCLEOTIDE SEQUENCE [LARGE SCALE GENOMIC DNA]</scope>
    <source>
        <strain evidence="8 9">Mga</strain>
    </source>
</reference>
<evidence type="ECO:0000256" key="1">
    <source>
        <dbReference type="ARBA" id="ARBA00004117"/>
    </source>
</evidence>
<evidence type="ECO:0000313" key="8">
    <source>
        <dbReference type="EMBL" id="QCI22781.1"/>
    </source>
</evidence>
<evidence type="ECO:0000256" key="2">
    <source>
        <dbReference type="ARBA" id="ARBA00009677"/>
    </source>
</evidence>
<dbReference type="InterPro" id="IPR019776">
    <property type="entry name" value="Flagellar_basal_body_rod_CS"/>
</dbReference>
<comment type="subcellular location">
    <subcellularLocation>
        <location evidence="1 6">Bacterial flagellum basal body</location>
    </subcellularLocation>
</comment>
<comment type="subunit">
    <text evidence="6">The basal body constitutes a major portion of the flagellar organelle and consists of a number of rings mounted on a central rod.</text>
</comment>
<keyword evidence="4 6" id="KW-0975">Bacterial flagellum</keyword>
<dbReference type="Pfam" id="PF00460">
    <property type="entry name" value="Flg_bb_rod"/>
    <property type="match status" value="1"/>
</dbReference>
<comment type="function">
    <text evidence="5 6">Structural component of flagellum, the bacterial motility apparatus. Part of the rod structure of flagellar basal body.</text>
</comment>
<evidence type="ECO:0000256" key="6">
    <source>
        <dbReference type="PIRNR" id="PIRNR002889"/>
    </source>
</evidence>
<dbReference type="GO" id="GO:0071978">
    <property type="term" value="P:bacterial-type flagellum-dependent swarming motility"/>
    <property type="evidence" value="ECO:0007669"/>
    <property type="project" value="TreeGrafter"/>
</dbReference>
<keyword evidence="8" id="KW-0969">Cilium</keyword>
<protein>
    <recommendedName>
        <fullName evidence="3 6">Flagellar basal body rod protein FlgB</fullName>
    </recommendedName>
</protein>
<dbReference type="Proteomes" id="UP000298716">
    <property type="component" value="Chromosome"/>
</dbReference>
<keyword evidence="8" id="KW-0966">Cell projection</keyword>
<dbReference type="NCBIfam" id="TIGR01396">
    <property type="entry name" value="FlgB"/>
    <property type="match status" value="1"/>
</dbReference>
<dbReference type="PROSITE" id="PS00588">
    <property type="entry name" value="FLAGELLA_BB_ROD"/>
    <property type="match status" value="1"/>
</dbReference>
<dbReference type="RefSeq" id="WP_158354939.1">
    <property type="nucleotide sequence ID" value="NZ_CP034867.1"/>
</dbReference>